<dbReference type="STRING" id="93625.A0A409VZS0"/>
<evidence type="ECO:0000313" key="1">
    <source>
        <dbReference type="EMBL" id="PPQ71762.1"/>
    </source>
</evidence>
<keyword evidence="2" id="KW-1185">Reference proteome</keyword>
<dbReference type="OrthoDB" id="10353991at2759"/>
<dbReference type="AlphaFoldDB" id="A0A409VZS0"/>
<protein>
    <submittedName>
        <fullName evidence="1">Uncharacterized protein</fullName>
    </submittedName>
</protein>
<organism evidence="1 2">
    <name type="scientific">Psilocybe cyanescens</name>
    <dbReference type="NCBI Taxonomy" id="93625"/>
    <lineage>
        <taxon>Eukaryota</taxon>
        <taxon>Fungi</taxon>
        <taxon>Dikarya</taxon>
        <taxon>Basidiomycota</taxon>
        <taxon>Agaricomycotina</taxon>
        <taxon>Agaricomycetes</taxon>
        <taxon>Agaricomycetidae</taxon>
        <taxon>Agaricales</taxon>
        <taxon>Agaricineae</taxon>
        <taxon>Strophariaceae</taxon>
        <taxon>Psilocybe</taxon>
    </lineage>
</organism>
<evidence type="ECO:0000313" key="2">
    <source>
        <dbReference type="Proteomes" id="UP000283269"/>
    </source>
</evidence>
<dbReference type="InParanoid" id="A0A409VZS0"/>
<accession>A0A409VZS0</accession>
<name>A0A409VZS0_PSICY</name>
<sequence>MGFPSTIYRLLGACSSASACEDINSEEKATESYQKYIQSLETPDINDFDAVIAHYCDAVDVRYENDPTYLPTTLNIASDVWNSYEKGGRNPAVLPEVVCIHEDAFKRCEYADTKSEGYIRLLINLGKAYCILSDTNKAECTSALLKSVEYLECALAFSKEHPGPNSQDDNTEASLTLGIASWRLCELERRDIGLDLVINRLSAAYHCQGGLSEFSFSNPLPDSQNLASAVQYLHEVIDRSPPSTQLRDASLYHLCQALLLRYELKAKGSSKRHDLIRAEAVARTSMPIVSQDIHVKFKDTLIVITDWKDQAAHAGSLHTKPSPSPVGLPGVRMDFRLGGCAFSTSRAPRTLPNPTSQVIFTTWALSAHPNTRIQKSSKPIAFAQSIGHRVSPPNRKPRAARKWSLSGRSIVSANSQSQLSFGSSYHALTTHTRVRRL</sequence>
<dbReference type="Proteomes" id="UP000283269">
    <property type="component" value="Unassembled WGS sequence"/>
</dbReference>
<proteinExistence type="predicted"/>
<reference evidence="1 2" key="1">
    <citation type="journal article" date="2018" name="Evol. Lett.">
        <title>Horizontal gene cluster transfer increased hallucinogenic mushroom diversity.</title>
        <authorList>
            <person name="Reynolds H.T."/>
            <person name="Vijayakumar V."/>
            <person name="Gluck-Thaler E."/>
            <person name="Korotkin H.B."/>
            <person name="Matheny P.B."/>
            <person name="Slot J.C."/>
        </authorList>
    </citation>
    <scope>NUCLEOTIDE SEQUENCE [LARGE SCALE GENOMIC DNA]</scope>
    <source>
        <strain evidence="1 2">2631</strain>
    </source>
</reference>
<comment type="caution">
    <text evidence="1">The sequence shown here is derived from an EMBL/GenBank/DDBJ whole genome shotgun (WGS) entry which is preliminary data.</text>
</comment>
<dbReference type="EMBL" id="NHYD01003850">
    <property type="protein sequence ID" value="PPQ71762.1"/>
    <property type="molecule type" value="Genomic_DNA"/>
</dbReference>
<gene>
    <name evidence="1" type="ORF">CVT25_004824</name>
</gene>